<reference evidence="1 2" key="1">
    <citation type="submission" date="2023-07" db="EMBL/GenBank/DDBJ databases">
        <title>Genomic Encyclopedia of Type Strains, Phase IV (KMG-IV): sequencing the most valuable type-strain genomes for metagenomic binning, comparative biology and taxonomic classification.</title>
        <authorList>
            <person name="Goeker M."/>
        </authorList>
    </citation>
    <scope>NUCLEOTIDE SEQUENCE [LARGE SCALE GENOMIC DNA]</scope>
    <source>
        <strain evidence="1 2">DSM 2457</strain>
    </source>
</reference>
<sequence>MLLPLYLRREPTTDPVLRKYAPDARRPDVVAYRDAECTRPAGRWPWHYKRPDRRNRSIVLNCYRWRAVWLPPLLEA</sequence>
<name>A0ABU0B6C8_9HYPH</name>
<gene>
    <name evidence="1" type="ORF">J2S75_000393</name>
</gene>
<proteinExistence type="predicted"/>
<protein>
    <submittedName>
        <fullName evidence="1">Uncharacterized protein</fullName>
    </submittedName>
</protein>
<dbReference type="Proteomes" id="UP001224682">
    <property type="component" value="Unassembled WGS sequence"/>
</dbReference>
<keyword evidence="2" id="KW-1185">Reference proteome</keyword>
<organism evidence="1 2">
    <name type="scientific">Ancylobacter polymorphus</name>
    <dbReference type="NCBI Taxonomy" id="223390"/>
    <lineage>
        <taxon>Bacteria</taxon>
        <taxon>Pseudomonadati</taxon>
        <taxon>Pseudomonadota</taxon>
        <taxon>Alphaproteobacteria</taxon>
        <taxon>Hyphomicrobiales</taxon>
        <taxon>Xanthobacteraceae</taxon>
        <taxon>Ancylobacter</taxon>
    </lineage>
</organism>
<accession>A0ABU0B6C8</accession>
<comment type="caution">
    <text evidence="1">The sequence shown here is derived from an EMBL/GenBank/DDBJ whole genome shotgun (WGS) entry which is preliminary data.</text>
</comment>
<evidence type="ECO:0000313" key="1">
    <source>
        <dbReference type="EMBL" id="MDQ0301382.1"/>
    </source>
</evidence>
<dbReference type="RefSeq" id="WP_307017690.1">
    <property type="nucleotide sequence ID" value="NZ_JAUSUI010000001.1"/>
</dbReference>
<evidence type="ECO:0000313" key="2">
    <source>
        <dbReference type="Proteomes" id="UP001224682"/>
    </source>
</evidence>
<dbReference type="EMBL" id="JAUSUI010000001">
    <property type="protein sequence ID" value="MDQ0301382.1"/>
    <property type="molecule type" value="Genomic_DNA"/>
</dbReference>